<dbReference type="AlphaFoldDB" id="E4ZT75"/>
<dbReference type="HOGENOM" id="CLU_3384921_0_0_1"/>
<evidence type="ECO:0000313" key="1">
    <source>
        <dbReference type="EMBL" id="CBX90017.1"/>
    </source>
</evidence>
<dbReference type="VEuPathDB" id="FungiDB:LEMA_uP119040.1"/>
<sequence>MYTSARACTDGKLIPSYEEKQGKKPSYTMNKSL</sequence>
<dbReference type="Proteomes" id="UP000002668">
    <property type="component" value="Genome"/>
</dbReference>
<dbReference type="EMBL" id="FP929124">
    <property type="protein sequence ID" value="CBX90017.1"/>
    <property type="molecule type" value="Genomic_DNA"/>
</dbReference>
<proteinExistence type="predicted"/>
<accession>E4ZT75</accession>
<name>E4ZT75_LEPMJ</name>
<organism evidence="2">
    <name type="scientific">Leptosphaeria maculans (strain JN3 / isolate v23.1.3 / race Av1-4-5-6-7-8)</name>
    <name type="common">Blackleg fungus</name>
    <name type="synonym">Phoma lingam</name>
    <dbReference type="NCBI Taxonomy" id="985895"/>
    <lineage>
        <taxon>Eukaryota</taxon>
        <taxon>Fungi</taxon>
        <taxon>Dikarya</taxon>
        <taxon>Ascomycota</taxon>
        <taxon>Pezizomycotina</taxon>
        <taxon>Dothideomycetes</taxon>
        <taxon>Pleosporomycetidae</taxon>
        <taxon>Pleosporales</taxon>
        <taxon>Pleosporineae</taxon>
        <taxon>Leptosphaeriaceae</taxon>
        <taxon>Plenodomus</taxon>
        <taxon>Plenodomus lingam/Leptosphaeria maculans species complex</taxon>
    </lineage>
</organism>
<protein>
    <submittedName>
        <fullName evidence="1">Predicted protein</fullName>
    </submittedName>
</protein>
<dbReference type="InParanoid" id="E4ZT75"/>
<gene>
    <name evidence="1" type="ORF">LEMA_uP119040.1</name>
</gene>
<evidence type="ECO:0000313" key="2">
    <source>
        <dbReference type="Proteomes" id="UP000002668"/>
    </source>
</evidence>
<keyword evidence="2" id="KW-1185">Reference proteome</keyword>
<reference evidence="2" key="1">
    <citation type="journal article" date="2011" name="Nat. Commun.">
        <title>Effector diversification within compartments of the Leptosphaeria maculans genome affected by Repeat-Induced Point mutations.</title>
        <authorList>
            <person name="Rouxel T."/>
            <person name="Grandaubert J."/>
            <person name="Hane J.K."/>
            <person name="Hoede C."/>
            <person name="van de Wouw A.P."/>
            <person name="Couloux A."/>
            <person name="Dominguez V."/>
            <person name="Anthouard V."/>
            <person name="Bally P."/>
            <person name="Bourras S."/>
            <person name="Cozijnsen A.J."/>
            <person name="Ciuffetti L.M."/>
            <person name="Degrave A."/>
            <person name="Dilmaghani A."/>
            <person name="Duret L."/>
            <person name="Fudal I."/>
            <person name="Goodwin S.B."/>
            <person name="Gout L."/>
            <person name="Glaser N."/>
            <person name="Linglin J."/>
            <person name="Kema G.H.J."/>
            <person name="Lapalu N."/>
            <person name="Lawrence C.B."/>
            <person name="May K."/>
            <person name="Meyer M."/>
            <person name="Ollivier B."/>
            <person name="Poulain J."/>
            <person name="Schoch C.L."/>
            <person name="Simon A."/>
            <person name="Spatafora J.W."/>
            <person name="Stachowiak A."/>
            <person name="Turgeon B.G."/>
            <person name="Tyler B.M."/>
            <person name="Vincent D."/>
            <person name="Weissenbach J."/>
            <person name="Amselem J."/>
            <person name="Quesneville H."/>
            <person name="Oliver R.P."/>
            <person name="Wincker P."/>
            <person name="Balesdent M.-H."/>
            <person name="Howlett B.J."/>
        </authorList>
    </citation>
    <scope>NUCLEOTIDE SEQUENCE [LARGE SCALE GENOMIC DNA]</scope>
    <source>
        <strain evidence="2">JN3 / isolate v23.1.3 / race Av1-4-5-6-7-8</strain>
    </source>
</reference>